<dbReference type="OrthoDB" id="2020758at2759"/>
<gene>
    <name evidence="2" type="ORF">BCR44DRAFT_1069403</name>
</gene>
<keyword evidence="3" id="KW-1185">Reference proteome</keyword>
<organism evidence="2 3">
    <name type="scientific">Catenaria anguillulae PL171</name>
    <dbReference type="NCBI Taxonomy" id="765915"/>
    <lineage>
        <taxon>Eukaryota</taxon>
        <taxon>Fungi</taxon>
        <taxon>Fungi incertae sedis</taxon>
        <taxon>Blastocladiomycota</taxon>
        <taxon>Blastocladiomycetes</taxon>
        <taxon>Blastocladiales</taxon>
        <taxon>Catenariaceae</taxon>
        <taxon>Catenaria</taxon>
    </lineage>
</organism>
<name>A0A1Y2HPZ4_9FUNG</name>
<dbReference type="AlphaFoldDB" id="A0A1Y2HPZ4"/>
<dbReference type="CDD" id="cd02257">
    <property type="entry name" value="Peptidase_C19"/>
    <property type="match status" value="1"/>
</dbReference>
<feature type="domain" description="USP" evidence="1">
    <location>
        <begin position="1"/>
        <end position="179"/>
    </location>
</feature>
<dbReference type="Proteomes" id="UP000193411">
    <property type="component" value="Unassembled WGS sequence"/>
</dbReference>
<dbReference type="Gene3D" id="3.90.70.10">
    <property type="entry name" value="Cysteine proteinases"/>
    <property type="match status" value="1"/>
</dbReference>
<evidence type="ECO:0000259" key="1">
    <source>
        <dbReference type="PROSITE" id="PS50235"/>
    </source>
</evidence>
<accession>A0A1Y2HPZ4</accession>
<dbReference type="GO" id="GO:0004843">
    <property type="term" value="F:cysteine-type deubiquitinase activity"/>
    <property type="evidence" value="ECO:0007669"/>
    <property type="project" value="InterPro"/>
</dbReference>
<dbReference type="InterPro" id="IPR001394">
    <property type="entry name" value="Peptidase_C19_UCH"/>
</dbReference>
<evidence type="ECO:0000313" key="3">
    <source>
        <dbReference type="Proteomes" id="UP000193411"/>
    </source>
</evidence>
<dbReference type="InterPro" id="IPR028889">
    <property type="entry name" value="USP"/>
</dbReference>
<proteinExistence type="predicted"/>
<dbReference type="InterPro" id="IPR038765">
    <property type="entry name" value="Papain-like_cys_pep_sf"/>
</dbReference>
<dbReference type="EMBL" id="MCFL01000016">
    <property type="protein sequence ID" value="ORZ36678.1"/>
    <property type="molecule type" value="Genomic_DNA"/>
</dbReference>
<protein>
    <recommendedName>
        <fullName evidence="1">USP domain-containing protein</fullName>
    </recommendedName>
</protein>
<sequence>MSARRFALCTRNPHRPSTLNGVLRQIFPKRSDATHNDVFLLDINHRKVTTFEKALQLSLKWSYTYRPPDMLFMSVNRNRLEIRKIRKHVNVPTTLNLSNYFDSAVGTNDAMYRRSGVVYHSGATFWHGHCTAHVRLSDALERDVWMYANDRSCRHERDSACIAAAGAGRDTVLVAYEKVDEHLLEVDEFLNHCQGCSRMRSWHSESKMGMVLHRRQRGEW</sequence>
<evidence type="ECO:0000313" key="2">
    <source>
        <dbReference type="EMBL" id="ORZ36678.1"/>
    </source>
</evidence>
<dbReference type="Pfam" id="PF00443">
    <property type="entry name" value="UCH"/>
    <property type="match status" value="1"/>
</dbReference>
<comment type="caution">
    <text evidence="2">The sequence shown here is derived from an EMBL/GenBank/DDBJ whole genome shotgun (WGS) entry which is preliminary data.</text>
</comment>
<reference evidence="2 3" key="1">
    <citation type="submission" date="2016-07" db="EMBL/GenBank/DDBJ databases">
        <title>Pervasive Adenine N6-methylation of Active Genes in Fungi.</title>
        <authorList>
            <consortium name="DOE Joint Genome Institute"/>
            <person name="Mondo S.J."/>
            <person name="Dannebaum R.O."/>
            <person name="Kuo R.C."/>
            <person name="Labutti K."/>
            <person name="Haridas S."/>
            <person name="Kuo A."/>
            <person name="Salamov A."/>
            <person name="Ahrendt S.R."/>
            <person name="Lipzen A."/>
            <person name="Sullivan W."/>
            <person name="Andreopoulos W.B."/>
            <person name="Clum A."/>
            <person name="Lindquist E."/>
            <person name="Daum C."/>
            <person name="Ramamoorthy G.K."/>
            <person name="Gryganskyi A."/>
            <person name="Culley D."/>
            <person name="Magnuson J.K."/>
            <person name="James T.Y."/>
            <person name="O'Malley M.A."/>
            <person name="Stajich J.E."/>
            <person name="Spatafora J.W."/>
            <person name="Visel A."/>
            <person name="Grigoriev I.V."/>
        </authorList>
    </citation>
    <scope>NUCLEOTIDE SEQUENCE [LARGE SCALE GENOMIC DNA]</scope>
    <source>
        <strain evidence="2 3">PL171</strain>
    </source>
</reference>
<dbReference type="PROSITE" id="PS50235">
    <property type="entry name" value="USP_3"/>
    <property type="match status" value="1"/>
</dbReference>
<dbReference type="GO" id="GO:0016579">
    <property type="term" value="P:protein deubiquitination"/>
    <property type="evidence" value="ECO:0007669"/>
    <property type="project" value="InterPro"/>
</dbReference>
<dbReference type="SUPFAM" id="SSF54001">
    <property type="entry name" value="Cysteine proteinases"/>
    <property type="match status" value="1"/>
</dbReference>